<evidence type="ECO:0000313" key="1">
    <source>
        <dbReference type="EMBL" id="GBL79829.1"/>
    </source>
</evidence>
<name>A0A4Y2AKR5_ARAVE</name>
<gene>
    <name evidence="1" type="ORF">AVEN_28899_1</name>
</gene>
<reference evidence="1 2" key="1">
    <citation type="journal article" date="2019" name="Sci. Rep.">
        <title>Orb-weaving spider Araneus ventricosus genome elucidates the spidroin gene catalogue.</title>
        <authorList>
            <person name="Kono N."/>
            <person name="Nakamura H."/>
            <person name="Ohtoshi R."/>
            <person name="Moran D.A.P."/>
            <person name="Shinohara A."/>
            <person name="Yoshida Y."/>
            <person name="Fujiwara M."/>
            <person name="Mori M."/>
            <person name="Tomita M."/>
            <person name="Arakawa K."/>
        </authorList>
    </citation>
    <scope>NUCLEOTIDE SEQUENCE [LARGE SCALE GENOMIC DNA]</scope>
</reference>
<dbReference type="EMBL" id="BGPR01000020">
    <property type="protein sequence ID" value="GBL79829.1"/>
    <property type="molecule type" value="Genomic_DNA"/>
</dbReference>
<protein>
    <submittedName>
        <fullName evidence="1">Uncharacterized protein</fullName>
    </submittedName>
</protein>
<dbReference type="Proteomes" id="UP000499080">
    <property type="component" value="Unassembled WGS sequence"/>
</dbReference>
<keyword evidence="2" id="KW-1185">Reference proteome</keyword>
<organism evidence="1 2">
    <name type="scientific">Araneus ventricosus</name>
    <name type="common">Orbweaver spider</name>
    <name type="synonym">Epeira ventricosa</name>
    <dbReference type="NCBI Taxonomy" id="182803"/>
    <lineage>
        <taxon>Eukaryota</taxon>
        <taxon>Metazoa</taxon>
        <taxon>Ecdysozoa</taxon>
        <taxon>Arthropoda</taxon>
        <taxon>Chelicerata</taxon>
        <taxon>Arachnida</taxon>
        <taxon>Araneae</taxon>
        <taxon>Araneomorphae</taxon>
        <taxon>Entelegynae</taxon>
        <taxon>Araneoidea</taxon>
        <taxon>Araneidae</taxon>
        <taxon>Araneus</taxon>
    </lineage>
</organism>
<sequence length="106" mass="12007">MEAAKMEEIIHLESTLIHFSTNLFVLIDKVGGSRMKAHYSYVFGIQKIDGGEYDMTGLKTTYLAKSKLVSLVNDQFAISDFQLKAALPDRLFEVDFRIELVGFQIV</sequence>
<dbReference type="AlphaFoldDB" id="A0A4Y2AKR5"/>
<comment type="caution">
    <text evidence="1">The sequence shown here is derived from an EMBL/GenBank/DDBJ whole genome shotgun (WGS) entry which is preliminary data.</text>
</comment>
<evidence type="ECO:0000313" key="2">
    <source>
        <dbReference type="Proteomes" id="UP000499080"/>
    </source>
</evidence>
<proteinExistence type="predicted"/>
<accession>A0A4Y2AKR5</accession>